<dbReference type="CDD" id="cd06583">
    <property type="entry name" value="PGRP"/>
    <property type="match status" value="1"/>
</dbReference>
<keyword evidence="4" id="KW-0378">Hydrolase</keyword>
<name>A0ABR5YRC1_9ENTR</name>
<protein>
    <recommendedName>
        <fullName evidence="3">N-acetylmuramoyl-L-alanine amidase</fullName>
        <ecNumber evidence="3">3.5.1.28</ecNumber>
    </recommendedName>
</protein>
<dbReference type="Pfam" id="PF01510">
    <property type="entry name" value="Amidase_2"/>
    <property type="match status" value="1"/>
</dbReference>
<evidence type="ECO:0000313" key="8">
    <source>
        <dbReference type="Proteomes" id="UP000076880"/>
    </source>
</evidence>
<comment type="catalytic activity">
    <reaction evidence="1">
        <text>Hydrolyzes the link between N-acetylmuramoyl residues and L-amino acid residues in certain cell-wall glycopeptides.</text>
        <dbReference type="EC" id="3.5.1.28"/>
    </reaction>
</comment>
<dbReference type="InterPro" id="IPR002477">
    <property type="entry name" value="Peptidoglycan-bd-like"/>
</dbReference>
<dbReference type="PANTHER" id="PTHR30417">
    <property type="entry name" value="N-ACETYLMURAMOYL-L-ALANINE AMIDASE AMID"/>
    <property type="match status" value="1"/>
</dbReference>
<sequence length="288" mass="32410">MQKVMGTVVLTVMLSGCATSPVKMEERERYYVDHAFHAIGQNNRVRFLVMHYTALNDSHSLETLTRDQVSAHYLIPQEPKSIKGKPVVIQLVNENRRAWHAGVSSWNGRSNLNDTSIGIEIVNPGYTDDILGRRTWYPYSEKQIATVALVMKDIIDRYQIAPDNVVGHSDIAPLRKQDPGKLFPWARLADMGIGAWPNQSTVIKYLAGRSPSSPTEVSTIQALLKQYGYDQIPQNGMLDEDTRKTIAAFQMHFRPADIRGNADAETEAIARALNEKYRSSSLQSQPKR</sequence>
<dbReference type="Gene3D" id="1.10.101.10">
    <property type="entry name" value="PGBD-like superfamily/PGBD"/>
    <property type="match status" value="1"/>
</dbReference>
<proteinExistence type="inferred from homology"/>
<reference evidence="8" key="1">
    <citation type="submission" date="2016-03" db="EMBL/GenBank/DDBJ databases">
        <title>WGS of SAMN04393274.</title>
        <authorList>
            <person name="Adams M."/>
            <person name="Sutton G."/>
            <person name="Nelson K."/>
            <person name="Thaden J."/>
            <person name="Fowler V."/>
            <person name="Mccorrison J."/>
            <person name="Sanka R."/>
            <person name="Brinkac L."/>
            <person name="Nierman W."/>
        </authorList>
    </citation>
    <scope>NUCLEOTIDE SEQUENCE [LARGE SCALE GENOMIC DNA]</scope>
    <source>
        <strain evidence="8">GN06232</strain>
    </source>
</reference>
<organism evidence="7 8">
    <name type="scientific">Enterobacter genomosp. S</name>
    <dbReference type="NCBI Taxonomy" id="2364151"/>
    <lineage>
        <taxon>Bacteria</taxon>
        <taxon>Pseudomonadati</taxon>
        <taxon>Pseudomonadota</taxon>
        <taxon>Gammaproteobacteria</taxon>
        <taxon>Enterobacterales</taxon>
        <taxon>Enterobacteriaceae</taxon>
        <taxon>Enterobacter</taxon>
        <taxon>Enterobacter cloacae complex</taxon>
        <taxon>Enterobacter cloacae complex clade S</taxon>
    </lineage>
</organism>
<evidence type="ECO:0000256" key="2">
    <source>
        <dbReference type="ARBA" id="ARBA00007553"/>
    </source>
</evidence>
<dbReference type="SMART" id="SM00644">
    <property type="entry name" value="Ami_2"/>
    <property type="match status" value="1"/>
</dbReference>
<dbReference type="SUPFAM" id="SSF55846">
    <property type="entry name" value="N-acetylmuramoyl-L-alanine amidase-like"/>
    <property type="match status" value="1"/>
</dbReference>
<dbReference type="EC" id="3.5.1.28" evidence="3"/>
<evidence type="ECO:0000256" key="5">
    <source>
        <dbReference type="ARBA" id="ARBA00023316"/>
    </source>
</evidence>
<dbReference type="PANTHER" id="PTHR30417:SF1">
    <property type="entry name" value="N-ACETYLMURAMOYL-L-ALANINE AMIDASE AMID"/>
    <property type="match status" value="1"/>
</dbReference>
<evidence type="ECO:0000313" key="7">
    <source>
        <dbReference type="EMBL" id="KZR34989.1"/>
    </source>
</evidence>
<evidence type="ECO:0000259" key="6">
    <source>
        <dbReference type="SMART" id="SM00644"/>
    </source>
</evidence>
<evidence type="ECO:0000256" key="4">
    <source>
        <dbReference type="ARBA" id="ARBA00022801"/>
    </source>
</evidence>
<dbReference type="RefSeq" id="WP_063449813.1">
    <property type="nucleotide sequence ID" value="NZ_LVVA01000005.1"/>
</dbReference>
<comment type="caution">
    <text evidence="7">The sequence shown here is derived from an EMBL/GenBank/DDBJ whole genome shotgun (WGS) entry which is preliminary data.</text>
</comment>
<comment type="similarity">
    <text evidence="2">Belongs to the N-acetylmuramoyl-L-alanine amidase 2 family.</text>
</comment>
<dbReference type="InterPro" id="IPR002502">
    <property type="entry name" value="Amidase_domain"/>
</dbReference>
<accession>A0ABR5YRC1</accession>
<dbReference type="Proteomes" id="UP000076880">
    <property type="component" value="Unassembled WGS sequence"/>
</dbReference>
<dbReference type="Gene3D" id="3.40.80.10">
    <property type="entry name" value="Peptidoglycan recognition protein-like"/>
    <property type="match status" value="1"/>
</dbReference>
<evidence type="ECO:0000256" key="1">
    <source>
        <dbReference type="ARBA" id="ARBA00001561"/>
    </source>
</evidence>
<evidence type="ECO:0000256" key="3">
    <source>
        <dbReference type="ARBA" id="ARBA00011901"/>
    </source>
</evidence>
<dbReference type="InterPro" id="IPR051206">
    <property type="entry name" value="NAMLAA_amidase_2"/>
</dbReference>
<keyword evidence="8" id="KW-1185">Reference proteome</keyword>
<dbReference type="InterPro" id="IPR036365">
    <property type="entry name" value="PGBD-like_sf"/>
</dbReference>
<dbReference type="EMBL" id="LVVA01000005">
    <property type="protein sequence ID" value="KZR34989.1"/>
    <property type="molecule type" value="Genomic_DNA"/>
</dbReference>
<gene>
    <name evidence="7" type="ORF">A3466_17795</name>
</gene>
<dbReference type="PROSITE" id="PS51257">
    <property type="entry name" value="PROKAR_LIPOPROTEIN"/>
    <property type="match status" value="1"/>
</dbReference>
<dbReference type="SUPFAM" id="SSF47090">
    <property type="entry name" value="PGBD-like"/>
    <property type="match status" value="1"/>
</dbReference>
<dbReference type="InterPro" id="IPR036505">
    <property type="entry name" value="Amidase/PGRP_sf"/>
</dbReference>
<dbReference type="InterPro" id="IPR036366">
    <property type="entry name" value="PGBDSf"/>
</dbReference>
<feature type="domain" description="N-acetylmuramoyl-L-alanine amidase" evidence="6">
    <location>
        <begin position="33"/>
        <end position="180"/>
    </location>
</feature>
<keyword evidence="5" id="KW-0961">Cell wall biogenesis/degradation</keyword>
<dbReference type="Pfam" id="PF01471">
    <property type="entry name" value="PG_binding_1"/>
    <property type="match status" value="1"/>
</dbReference>